<accession>A0ABT5WUH0</accession>
<dbReference type="InterPro" id="IPR050739">
    <property type="entry name" value="MFP"/>
</dbReference>
<dbReference type="Proteomes" id="UP001216253">
    <property type="component" value="Unassembled WGS sequence"/>
</dbReference>
<evidence type="ECO:0000313" key="6">
    <source>
        <dbReference type="Proteomes" id="UP001216253"/>
    </source>
</evidence>
<keyword evidence="6" id="KW-1185">Reference proteome</keyword>
<comment type="subcellular location">
    <subcellularLocation>
        <location evidence="1">Cell envelope</location>
    </subcellularLocation>
</comment>
<dbReference type="EMBL" id="JARESE010000062">
    <property type="protein sequence ID" value="MDE8653550.1"/>
    <property type="molecule type" value="Genomic_DNA"/>
</dbReference>
<name>A0ABT5WUH0_9SPHN</name>
<feature type="domain" description="Multidrug resistance protein MdtA-like barrel-sandwich hybrid" evidence="3">
    <location>
        <begin position="63"/>
        <end position="252"/>
    </location>
</feature>
<dbReference type="Gene3D" id="2.40.30.170">
    <property type="match status" value="1"/>
</dbReference>
<comment type="caution">
    <text evidence="5">The sequence shown here is derived from an EMBL/GenBank/DDBJ whole genome shotgun (WGS) entry which is preliminary data.</text>
</comment>
<dbReference type="SUPFAM" id="SSF111369">
    <property type="entry name" value="HlyD-like secretion proteins"/>
    <property type="match status" value="2"/>
</dbReference>
<feature type="transmembrane region" description="Helical" evidence="2">
    <location>
        <begin position="27"/>
        <end position="45"/>
    </location>
</feature>
<evidence type="ECO:0000313" key="5">
    <source>
        <dbReference type="EMBL" id="MDE8653550.1"/>
    </source>
</evidence>
<organism evidence="5 6">
    <name type="scientific">Novosphingobium album</name>
    <name type="common">ex Liu et al. 2023</name>
    <dbReference type="NCBI Taxonomy" id="3031130"/>
    <lineage>
        <taxon>Bacteria</taxon>
        <taxon>Pseudomonadati</taxon>
        <taxon>Pseudomonadota</taxon>
        <taxon>Alphaproteobacteria</taxon>
        <taxon>Sphingomonadales</taxon>
        <taxon>Sphingomonadaceae</taxon>
        <taxon>Novosphingobium</taxon>
    </lineage>
</organism>
<reference evidence="5 6" key="1">
    <citation type="submission" date="2023-03" db="EMBL/GenBank/DDBJ databases">
        <title>NovoSphingobium album sp. nov. isolated from polycyclic aromatic hydrocarbons- and heavy-metal polluted soil.</title>
        <authorList>
            <person name="Liu Z."/>
            <person name="Wang K."/>
        </authorList>
    </citation>
    <scope>NUCLEOTIDE SEQUENCE [LARGE SCALE GENOMIC DNA]</scope>
    <source>
        <strain evidence="5 6">H3SJ31-1</strain>
    </source>
</reference>
<dbReference type="PANTHER" id="PTHR30386">
    <property type="entry name" value="MEMBRANE FUSION SUBUNIT OF EMRAB-TOLC MULTIDRUG EFFLUX PUMP"/>
    <property type="match status" value="1"/>
</dbReference>
<dbReference type="PANTHER" id="PTHR30386:SF19">
    <property type="entry name" value="MULTIDRUG EXPORT PROTEIN EMRA-RELATED"/>
    <property type="match status" value="1"/>
</dbReference>
<evidence type="ECO:0000256" key="1">
    <source>
        <dbReference type="ARBA" id="ARBA00004196"/>
    </source>
</evidence>
<protein>
    <submittedName>
        <fullName evidence="5">HlyD family secretion protein</fullName>
    </submittedName>
</protein>
<gene>
    <name evidence="5" type="ORF">PYV00_17765</name>
</gene>
<dbReference type="Pfam" id="PF25963">
    <property type="entry name" value="Beta-barrel_AAEA"/>
    <property type="match status" value="1"/>
</dbReference>
<evidence type="ECO:0000259" key="4">
    <source>
        <dbReference type="Pfam" id="PF25963"/>
    </source>
</evidence>
<keyword evidence="2" id="KW-1133">Transmembrane helix</keyword>
<dbReference type="InterPro" id="IPR058634">
    <property type="entry name" value="AaeA-lik-b-barrel"/>
</dbReference>
<sequence>MNAESSIAAEAEIEGPTPARSRRVRTVLMLAGPILVILGALYFYLSGGRYESTDNASLQTGMVAISPSVSGKVIAIAVRENQRVRQGEVLFRIKPDTFQAALAEAEAELANARTDVGSLQADYREALSDVSAARARYDYATSEAARQRSLVGEGISSRAQYDEAATAVRTARDAIAAAQAKAESLRARLAGNVSGGSDAQPGVRSAASKVEQARIDLSDTVVRAPQDGIVTRVNQLQVGNYVTPGRPVFMLTGLRYWVQANFKEDQLRYMRVGQPAEIEIDAFPDRHLKGHVESFSPGTGSSFSVLPAENATGNWVKVVQRLPVQVAIDQVPADLPLSAGLSVDVKVDTGHQRHLFGADTPARTPAKP</sequence>
<keyword evidence="2" id="KW-0472">Membrane</keyword>
<dbReference type="RefSeq" id="WP_275229631.1">
    <property type="nucleotide sequence ID" value="NZ_JARESE010000062.1"/>
</dbReference>
<dbReference type="Gene3D" id="1.10.287.470">
    <property type="entry name" value="Helix hairpin bin"/>
    <property type="match status" value="1"/>
</dbReference>
<evidence type="ECO:0000259" key="3">
    <source>
        <dbReference type="Pfam" id="PF25917"/>
    </source>
</evidence>
<evidence type="ECO:0000256" key="2">
    <source>
        <dbReference type="SAM" id="Phobius"/>
    </source>
</evidence>
<dbReference type="Gene3D" id="2.40.50.100">
    <property type="match status" value="1"/>
</dbReference>
<keyword evidence="2" id="KW-0812">Transmembrane</keyword>
<dbReference type="Pfam" id="PF25917">
    <property type="entry name" value="BSH_RND"/>
    <property type="match status" value="1"/>
</dbReference>
<feature type="domain" description="p-hydroxybenzoic acid efflux pump subunit AaeA-like beta-barrel" evidence="4">
    <location>
        <begin position="256"/>
        <end position="347"/>
    </location>
</feature>
<proteinExistence type="predicted"/>
<dbReference type="InterPro" id="IPR058625">
    <property type="entry name" value="MdtA-like_BSH"/>
</dbReference>